<proteinExistence type="predicted"/>
<evidence type="ECO:0000313" key="2">
    <source>
        <dbReference type="Proteomes" id="UP000027222"/>
    </source>
</evidence>
<evidence type="ECO:0000313" key="1">
    <source>
        <dbReference type="EMBL" id="KDR84265.1"/>
    </source>
</evidence>
<name>A0A067TM02_GALM3</name>
<dbReference type="HOGENOM" id="CLU_2210242_0_0_1"/>
<dbReference type="EMBL" id="KL142368">
    <property type="protein sequence ID" value="KDR84265.1"/>
    <property type="molecule type" value="Genomic_DNA"/>
</dbReference>
<sequence length="107" mass="12120">MLYISSSDFSYAHAYFRLTLKAKNHPLRSYGFSVWPTARYTCIPKERKSPVDDVLVDGFIDCLSRFPRLGGLAILGIDEAQRVYFNLKIFMDPARNKPPTAYPPAGS</sequence>
<reference evidence="2" key="1">
    <citation type="journal article" date="2014" name="Proc. Natl. Acad. Sci. U.S.A.">
        <title>Extensive sampling of basidiomycete genomes demonstrates inadequacy of the white-rot/brown-rot paradigm for wood decay fungi.</title>
        <authorList>
            <person name="Riley R."/>
            <person name="Salamov A.A."/>
            <person name="Brown D.W."/>
            <person name="Nagy L.G."/>
            <person name="Floudas D."/>
            <person name="Held B.W."/>
            <person name="Levasseur A."/>
            <person name="Lombard V."/>
            <person name="Morin E."/>
            <person name="Otillar R."/>
            <person name="Lindquist E.A."/>
            <person name="Sun H."/>
            <person name="LaButti K.M."/>
            <person name="Schmutz J."/>
            <person name="Jabbour D."/>
            <person name="Luo H."/>
            <person name="Baker S.E."/>
            <person name="Pisabarro A.G."/>
            <person name="Walton J.D."/>
            <person name="Blanchette R.A."/>
            <person name="Henrissat B."/>
            <person name="Martin F."/>
            <person name="Cullen D."/>
            <person name="Hibbett D.S."/>
            <person name="Grigoriev I.V."/>
        </authorList>
    </citation>
    <scope>NUCLEOTIDE SEQUENCE [LARGE SCALE GENOMIC DNA]</scope>
    <source>
        <strain evidence="2">CBS 339.88</strain>
    </source>
</reference>
<dbReference type="AlphaFoldDB" id="A0A067TM02"/>
<gene>
    <name evidence="1" type="ORF">GALMADRAFT_704927</name>
</gene>
<keyword evidence="2" id="KW-1185">Reference proteome</keyword>
<organism evidence="1 2">
    <name type="scientific">Galerina marginata (strain CBS 339.88)</name>
    <dbReference type="NCBI Taxonomy" id="685588"/>
    <lineage>
        <taxon>Eukaryota</taxon>
        <taxon>Fungi</taxon>
        <taxon>Dikarya</taxon>
        <taxon>Basidiomycota</taxon>
        <taxon>Agaricomycotina</taxon>
        <taxon>Agaricomycetes</taxon>
        <taxon>Agaricomycetidae</taxon>
        <taxon>Agaricales</taxon>
        <taxon>Agaricineae</taxon>
        <taxon>Strophariaceae</taxon>
        <taxon>Galerina</taxon>
    </lineage>
</organism>
<dbReference type="Proteomes" id="UP000027222">
    <property type="component" value="Unassembled WGS sequence"/>
</dbReference>
<accession>A0A067TM02</accession>
<protein>
    <submittedName>
        <fullName evidence="1">Uncharacterized protein</fullName>
    </submittedName>
</protein>